<protein>
    <submittedName>
        <fullName evidence="1">Uncharacterized protein</fullName>
    </submittedName>
</protein>
<sequence length="37" mass="4280">MLASNRHQAFSCPNYVLLEIPSRTSRTIQFLKLLMSL</sequence>
<reference evidence="1" key="2">
    <citation type="journal article" date="2015" name="Data Brief">
        <title>Shoot transcriptome of the giant reed, Arundo donax.</title>
        <authorList>
            <person name="Barrero R.A."/>
            <person name="Guerrero F.D."/>
            <person name="Moolhuijzen P."/>
            <person name="Goolsby J.A."/>
            <person name="Tidwell J."/>
            <person name="Bellgard S.E."/>
            <person name="Bellgard M.I."/>
        </authorList>
    </citation>
    <scope>NUCLEOTIDE SEQUENCE</scope>
    <source>
        <tissue evidence="1">Shoot tissue taken approximately 20 cm above the soil surface</tissue>
    </source>
</reference>
<proteinExistence type="predicted"/>
<accession>A0A0A9F623</accession>
<name>A0A0A9F623_ARUDO</name>
<dbReference type="AlphaFoldDB" id="A0A0A9F623"/>
<evidence type="ECO:0000313" key="1">
    <source>
        <dbReference type="EMBL" id="JAE03723.1"/>
    </source>
</evidence>
<dbReference type="EMBL" id="GBRH01194173">
    <property type="protein sequence ID" value="JAE03723.1"/>
    <property type="molecule type" value="Transcribed_RNA"/>
</dbReference>
<reference evidence="1" key="1">
    <citation type="submission" date="2014-09" db="EMBL/GenBank/DDBJ databases">
        <authorList>
            <person name="Magalhaes I.L.F."/>
            <person name="Oliveira U."/>
            <person name="Santos F.R."/>
            <person name="Vidigal T.H.D.A."/>
            <person name="Brescovit A.D."/>
            <person name="Santos A.J."/>
        </authorList>
    </citation>
    <scope>NUCLEOTIDE SEQUENCE</scope>
    <source>
        <tissue evidence="1">Shoot tissue taken approximately 20 cm above the soil surface</tissue>
    </source>
</reference>
<organism evidence="1">
    <name type="scientific">Arundo donax</name>
    <name type="common">Giant reed</name>
    <name type="synonym">Donax arundinaceus</name>
    <dbReference type="NCBI Taxonomy" id="35708"/>
    <lineage>
        <taxon>Eukaryota</taxon>
        <taxon>Viridiplantae</taxon>
        <taxon>Streptophyta</taxon>
        <taxon>Embryophyta</taxon>
        <taxon>Tracheophyta</taxon>
        <taxon>Spermatophyta</taxon>
        <taxon>Magnoliopsida</taxon>
        <taxon>Liliopsida</taxon>
        <taxon>Poales</taxon>
        <taxon>Poaceae</taxon>
        <taxon>PACMAD clade</taxon>
        <taxon>Arundinoideae</taxon>
        <taxon>Arundineae</taxon>
        <taxon>Arundo</taxon>
    </lineage>
</organism>